<comment type="subcellular location">
    <subcellularLocation>
        <location evidence="1">Membrane</location>
    </subcellularLocation>
</comment>
<keyword evidence="6" id="KW-0732">Signal</keyword>
<dbReference type="InterPro" id="IPR006686">
    <property type="entry name" value="MscS_channel_CS"/>
</dbReference>
<feature type="transmembrane region" description="Helical" evidence="5">
    <location>
        <begin position="227"/>
        <end position="248"/>
    </location>
</feature>
<keyword evidence="9" id="KW-1185">Reference proteome</keyword>
<organism evidence="8 9">
    <name type="scientific">Bordetella petrii</name>
    <dbReference type="NCBI Taxonomy" id="94624"/>
    <lineage>
        <taxon>Bacteria</taxon>
        <taxon>Pseudomonadati</taxon>
        <taxon>Pseudomonadota</taxon>
        <taxon>Betaproteobacteria</taxon>
        <taxon>Burkholderiales</taxon>
        <taxon>Alcaligenaceae</taxon>
        <taxon>Bordetella</taxon>
    </lineage>
</organism>
<reference evidence="8" key="1">
    <citation type="submission" date="2023-06" db="EMBL/GenBank/DDBJ databases">
        <title>full genome analysis of Phenantherene degrader P3.</title>
        <authorList>
            <person name="Akbar A."/>
            <person name="Rahmeh R."/>
            <person name="Kishk M."/>
        </authorList>
    </citation>
    <scope>NUCLEOTIDE SEQUENCE</scope>
    <source>
        <strain evidence="8">P3</strain>
    </source>
</reference>
<evidence type="ECO:0000256" key="6">
    <source>
        <dbReference type="SAM" id="SignalP"/>
    </source>
</evidence>
<dbReference type="PANTHER" id="PTHR30566:SF5">
    <property type="entry name" value="MECHANOSENSITIVE ION CHANNEL PROTEIN 1, MITOCHONDRIAL-RELATED"/>
    <property type="match status" value="1"/>
</dbReference>
<comment type="caution">
    <text evidence="8">The sequence shown here is derived from an EMBL/GenBank/DDBJ whole genome shotgun (WGS) entry which is preliminary data.</text>
</comment>
<dbReference type="InterPro" id="IPR010920">
    <property type="entry name" value="LSM_dom_sf"/>
</dbReference>
<dbReference type="Pfam" id="PF00924">
    <property type="entry name" value="MS_channel_2nd"/>
    <property type="match status" value="1"/>
</dbReference>
<proteinExistence type="predicted"/>
<keyword evidence="4 5" id="KW-0472">Membrane</keyword>
<dbReference type="Gene3D" id="1.10.287.1260">
    <property type="match status" value="1"/>
</dbReference>
<protein>
    <submittedName>
        <fullName evidence="8">Mechanosensitive ion channel family protein</fullName>
    </submittedName>
</protein>
<feature type="domain" description="Mechanosensitive ion channel MscS" evidence="7">
    <location>
        <begin position="390"/>
        <end position="456"/>
    </location>
</feature>
<dbReference type="InterPro" id="IPR023408">
    <property type="entry name" value="MscS_beta-dom_sf"/>
</dbReference>
<evidence type="ECO:0000256" key="3">
    <source>
        <dbReference type="ARBA" id="ARBA00022989"/>
    </source>
</evidence>
<dbReference type="SUPFAM" id="SSF50182">
    <property type="entry name" value="Sm-like ribonucleoproteins"/>
    <property type="match status" value="1"/>
</dbReference>
<evidence type="ECO:0000256" key="4">
    <source>
        <dbReference type="ARBA" id="ARBA00023136"/>
    </source>
</evidence>
<sequence>MISLKRCREAMAGALSAVCILLCLQLAAVSSALAEDANPLAPVNRASPSETYQSLVAGAKRLEDLYTGYTADKSFTKLHEIRYQFNRLRGLLDLSAVPSANRVKVGNAALTYLSDILVRLPPIDPGSIPGAAASEKPLPARWTIPGTDIQIARVESGPNAGEYLFTAESIANLAEYYRRVRDLPVLQPRHYTWFHREHINATGPLIPDWLTSAIPESLKVVYLNTPVWKIIAIGCVVVLMLAVAYIWARVVRVQSRRGSEVRKLAWRFTLPALLLAIYFFSDWFVIAHINPAGHFATGESLLSTAAFYGVAAWAVWIGCFLVAEAVINTPRIAGNSLDTHLVRLAARIAAIGSAGGMLIYGANEVGIPAFGLIAGIGVGGFALALAAQSTIENLFGGVALFADRPFRIGDVISFGGERGSVEMVGTRSSRIRALDGTLVTVPNSDLAKMKIVNFTRRNKCLFVHTLALHVDTPADRIRLLLQRMRGLVAAEEMVEKSDGWPRVRCVGVAIGRIEVELRAYVLTTDYTKFLAIQEKLLLGVFELVEEMDIRYAPPVLTVMPDAKPLGSS</sequence>
<dbReference type="EMBL" id="JAUDJE010000027">
    <property type="protein sequence ID" value="MDM9561788.1"/>
    <property type="molecule type" value="Genomic_DNA"/>
</dbReference>
<evidence type="ECO:0000313" key="8">
    <source>
        <dbReference type="EMBL" id="MDM9561788.1"/>
    </source>
</evidence>
<feature type="chain" id="PRO_5046705545" evidence="6">
    <location>
        <begin position="35"/>
        <end position="568"/>
    </location>
</feature>
<evidence type="ECO:0000313" key="9">
    <source>
        <dbReference type="Proteomes" id="UP001175604"/>
    </source>
</evidence>
<keyword evidence="3 5" id="KW-1133">Transmembrane helix</keyword>
<dbReference type="Gene3D" id="2.30.30.60">
    <property type="match status" value="1"/>
</dbReference>
<accession>A0ABT7W9D0</accession>
<gene>
    <name evidence="8" type="ORF">QUC21_22340</name>
</gene>
<dbReference type="InterPro" id="IPR006685">
    <property type="entry name" value="MscS_channel_2nd"/>
</dbReference>
<evidence type="ECO:0000259" key="7">
    <source>
        <dbReference type="Pfam" id="PF00924"/>
    </source>
</evidence>
<dbReference type="Proteomes" id="UP001175604">
    <property type="component" value="Unassembled WGS sequence"/>
</dbReference>
<feature type="transmembrane region" description="Helical" evidence="5">
    <location>
        <begin position="367"/>
        <end position="387"/>
    </location>
</feature>
<keyword evidence="2 5" id="KW-0812">Transmembrane</keyword>
<name>A0ABT7W9D0_9BORD</name>
<evidence type="ECO:0000256" key="5">
    <source>
        <dbReference type="SAM" id="Phobius"/>
    </source>
</evidence>
<feature type="transmembrane region" description="Helical" evidence="5">
    <location>
        <begin position="344"/>
        <end position="361"/>
    </location>
</feature>
<evidence type="ECO:0000256" key="1">
    <source>
        <dbReference type="ARBA" id="ARBA00004370"/>
    </source>
</evidence>
<feature type="transmembrane region" description="Helical" evidence="5">
    <location>
        <begin position="301"/>
        <end position="323"/>
    </location>
</feature>
<feature type="signal peptide" evidence="6">
    <location>
        <begin position="1"/>
        <end position="34"/>
    </location>
</feature>
<feature type="transmembrane region" description="Helical" evidence="5">
    <location>
        <begin position="268"/>
        <end position="289"/>
    </location>
</feature>
<evidence type="ECO:0000256" key="2">
    <source>
        <dbReference type="ARBA" id="ARBA00022692"/>
    </source>
</evidence>
<dbReference type="PANTHER" id="PTHR30566">
    <property type="entry name" value="YNAI-RELATED MECHANOSENSITIVE ION CHANNEL"/>
    <property type="match status" value="1"/>
</dbReference>
<dbReference type="PROSITE" id="PS01246">
    <property type="entry name" value="UPF0003"/>
    <property type="match status" value="1"/>
</dbReference>